<dbReference type="Proteomes" id="UP000620550">
    <property type="component" value="Unassembled WGS sequence"/>
</dbReference>
<protein>
    <recommendedName>
        <fullName evidence="3">Phage ABA sandwich domain-containing protein</fullName>
    </recommendedName>
</protein>
<keyword evidence="2" id="KW-1185">Reference proteome</keyword>
<gene>
    <name evidence="1" type="ORF">GCM10017764_17760</name>
</gene>
<evidence type="ECO:0000313" key="2">
    <source>
        <dbReference type="Proteomes" id="UP000620550"/>
    </source>
</evidence>
<organism evidence="1 2">
    <name type="scientific">Sphingobacterium griseoflavum</name>
    <dbReference type="NCBI Taxonomy" id="1474952"/>
    <lineage>
        <taxon>Bacteria</taxon>
        <taxon>Pseudomonadati</taxon>
        <taxon>Bacteroidota</taxon>
        <taxon>Sphingobacteriia</taxon>
        <taxon>Sphingobacteriales</taxon>
        <taxon>Sphingobacteriaceae</taxon>
        <taxon>Sphingobacterium</taxon>
    </lineage>
</organism>
<accession>A0ABQ3HZJ0</accession>
<reference evidence="2" key="1">
    <citation type="journal article" date="2019" name="Int. J. Syst. Evol. Microbiol.">
        <title>The Global Catalogue of Microorganisms (GCM) 10K type strain sequencing project: providing services to taxonomists for standard genome sequencing and annotation.</title>
        <authorList>
            <consortium name="The Broad Institute Genomics Platform"/>
            <consortium name="The Broad Institute Genome Sequencing Center for Infectious Disease"/>
            <person name="Wu L."/>
            <person name="Ma J."/>
        </authorList>
    </citation>
    <scope>NUCLEOTIDE SEQUENCE [LARGE SCALE GENOMIC DNA]</scope>
    <source>
        <strain evidence="2">CGMCC 1.12966</strain>
    </source>
</reference>
<sequence length="107" mass="12700">MILTDKARKDFNHYRFEVLKDSIDKSYGIHHRLVINNLIIQWLDTVGIMIEYVYCAYTNSWQGCLVKSDIHFPKIYFEGVDTEAYEYRQEATEAAIKLANEIYNKRV</sequence>
<evidence type="ECO:0000313" key="1">
    <source>
        <dbReference type="EMBL" id="GHE35009.1"/>
    </source>
</evidence>
<proteinExistence type="predicted"/>
<dbReference type="RefSeq" id="WP_189626308.1">
    <property type="nucleotide sequence ID" value="NZ_BNAF01000006.1"/>
</dbReference>
<comment type="caution">
    <text evidence="1">The sequence shown here is derived from an EMBL/GenBank/DDBJ whole genome shotgun (WGS) entry which is preliminary data.</text>
</comment>
<dbReference type="EMBL" id="BNAF01000006">
    <property type="protein sequence ID" value="GHE35009.1"/>
    <property type="molecule type" value="Genomic_DNA"/>
</dbReference>
<evidence type="ECO:0008006" key="3">
    <source>
        <dbReference type="Google" id="ProtNLM"/>
    </source>
</evidence>
<name>A0ABQ3HZJ0_9SPHI</name>